<evidence type="ECO:0000256" key="5">
    <source>
        <dbReference type="ARBA" id="ARBA00048336"/>
    </source>
</evidence>
<comment type="function">
    <text evidence="7">Dual specificity phosphatase able to dephosphorylate phosphotyrosine, phosphoserine and phosphothreonine residues, with a preference for phosphotyrosine as a substrate.</text>
</comment>
<dbReference type="Pfam" id="PF00782">
    <property type="entry name" value="DSPc"/>
    <property type="match status" value="1"/>
</dbReference>
<organism evidence="10 11">
    <name type="scientific">Microctonus aethiopoides</name>
    <dbReference type="NCBI Taxonomy" id="144406"/>
    <lineage>
        <taxon>Eukaryota</taxon>
        <taxon>Metazoa</taxon>
        <taxon>Ecdysozoa</taxon>
        <taxon>Arthropoda</taxon>
        <taxon>Hexapoda</taxon>
        <taxon>Insecta</taxon>
        <taxon>Pterygota</taxon>
        <taxon>Neoptera</taxon>
        <taxon>Endopterygota</taxon>
        <taxon>Hymenoptera</taxon>
        <taxon>Apocrita</taxon>
        <taxon>Ichneumonoidea</taxon>
        <taxon>Braconidae</taxon>
        <taxon>Euphorinae</taxon>
        <taxon>Microctonus</taxon>
    </lineage>
</organism>
<dbReference type="InterPro" id="IPR000387">
    <property type="entry name" value="Tyr_Pase_dom"/>
</dbReference>
<comment type="catalytic activity">
    <reaction evidence="5 7">
        <text>O-phospho-L-threonyl-[protein] + H2O = L-threonyl-[protein] + phosphate</text>
        <dbReference type="Rhea" id="RHEA:47004"/>
        <dbReference type="Rhea" id="RHEA-COMP:11060"/>
        <dbReference type="Rhea" id="RHEA-COMP:11605"/>
        <dbReference type="ChEBI" id="CHEBI:15377"/>
        <dbReference type="ChEBI" id="CHEBI:30013"/>
        <dbReference type="ChEBI" id="CHEBI:43474"/>
        <dbReference type="ChEBI" id="CHEBI:61977"/>
        <dbReference type="EC" id="3.1.3.16"/>
    </reaction>
</comment>
<dbReference type="PROSITE" id="PS00383">
    <property type="entry name" value="TYR_PHOSPHATASE_1"/>
    <property type="match status" value="1"/>
</dbReference>
<evidence type="ECO:0000256" key="3">
    <source>
        <dbReference type="ARBA" id="ARBA00022912"/>
    </source>
</evidence>
<sequence>MSGLTNNQEYDFWKSLVDGETTVKKLSKALKKKNIGFKPLPGFIMEIDNTEYYRLQQHIDCDEVYPGIIIGNGSTAKQKRYLSEIGITHVLNAAEGNFSGYVNTNSEFYSDTNIKYLGFRLYDSPIVDISKYFYPAANFIEDALSTTSGKVYVHCVMGVSRSATLVIAYLMIKRHMLAEEAIRLLRESRAIHPNHGFLEQLATLDNQLRRNRL</sequence>
<dbReference type="GO" id="GO:0033549">
    <property type="term" value="F:MAP kinase phosphatase activity"/>
    <property type="evidence" value="ECO:0007669"/>
    <property type="project" value="TreeGrafter"/>
</dbReference>
<gene>
    <name evidence="10" type="ORF">PV328_004342</name>
</gene>
<comment type="similarity">
    <text evidence="1 7">Belongs to the protein-tyrosine phosphatase family. Non-receptor class dual specificity subfamily.</text>
</comment>
<evidence type="ECO:0000313" key="11">
    <source>
        <dbReference type="Proteomes" id="UP001168990"/>
    </source>
</evidence>
<dbReference type="Gene3D" id="3.90.190.10">
    <property type="entry name" value="Protein tyrosine phosphatase superfamily"/>
    <property type="match status" value="1"/>
</dbReference>
<dbReference type="SUPFAM" id="SSF52799">
    <property type="entry name" value="(Phosphotyrosine protein) phosphatases II"/>
    <property type="match status" value="1"/>
</dbReference>
<dbReference type="GO" id="GO:0004722">
    <property type="term" value="F:protein serine/threonine phosphatase activity"/>
    <property type="evidence" value="ECO:0007669"/>
    <property type="project" value="UniProtKB-EC"/>
</dbReference>
<name>A0AA39FAK6_9HYME</name>
<keyword evidence="2 7" id="KW-0378">Hydrolase</keyword>
<dbReference type="InterPro" id="IPR029021">
    <property type="entry name" value="Prot-tyrosine_phosphatase-like"/>
</dbReference>
<comment type="catalytic activity">
    <reaction evidence="7">
        <text>O-phospho-L-tyrosyl-[protein] + H2O = L-tyrosyl-[protein] + phosphate</text>
        <dbReference type="Rhea" id="RHEA:10684"/>
        <dbReference type="Rhea" id="RHEA-COMP:10136"/>
        <dbReference type="Rhea" id="RHEA-COMP:20101"/>
        <dbReference type="ChEBI" id="CHEBI:15377"/>
        <dbReference type="ChEBI" id="CHEBI:43474"/>
        <dbReference type="ChEBI" id="CHEBI:46858"/>
        <dbReference type="ChEBI" id="CHEBI:61978"/>
        <dbReference type="EC" id="3.1.3.48"/>
    </reaction>
</comment>
<dbReference type="Proteomes" id="UP001168990">
    <property type="component" value="Unassembled WGS sequence"/>
</dbReference>
<evidence type="ECO:0000256" key="7">
    <source>
        <dbReference type="RuleBase" id="RU366038"/>
    </source>
</evidence>
<dbReference type="InterPro" id="IPR016130">
    <property type="entry name" value="Tyr_Pase_AS"/>
</dbReference>
<dbReference type="AlphaFoldDB" id="A0AA39FAK6"/>
<comment type="caution">
    <text evidence="10">The sequence shown here is derived from an EMBL/GenBank/DDBJ whole genome shotgun (WGS) entry which is preliminary data.</text>
</comment>
<reference evidence="10" key="2">
    <citation type="submission" date="2023-03" db="EMBL/GenBank/DDBJ databases">
        <authorList>
            <person name="Inwood S.N."/>
            <person name="Skelly J.G."/>
            <person name="Guhlin J."/>
            <person name="Harrop T.W.R."/>
            <person name="Goldson S.G."/>
            <person name="Dearden P.K."/>
        </authorList>
    </citation>
    <scope>NUCLEOTIDE SEQUENCE</scope>
    <source>
        <strain evidence="10">Irish</strain>
        <tissue evidence="10">Whole body</tissue>
    </source>
</reference>
<evidence type="ECO:0000259" key="9">
    <source>
        <dbReference type="PROSITE" id="PS50056"/>
    </source>
</evidence>
<feature type="domain" description="Tyrosine specific protein phosphatases" evidence="9">
    <location>
        <begin position="131"/>
        <end position="189"/>
    </location>
</feature>
<dbReference type="PRINTS" id="PR01908">
    <property type="entry name" value="ADSPHPHTASE"/>
</dbReference>
<dbReference type="PRINTS" id="PR01909">
    <property type="entry name" value="ADSPHPHTASEA"/>
</dbReference>
<keyword evidence="3 7" id="KW-0904">Protein phosphatase</keyword>
<dbReference type="EC" id="3.1.3.48" evidence="7"/>
<dbReference type="GO" id="GO:0005737">
    <property type="term" value="C:cytoplasm"/>
    <property type="evidence" value="ECO:0007669"/>
    <property type="project" value="TreeGrafter"/>
</dbReference>
<dbReference type="InterPro" id="IPR020405">
    <property type="entry name" value="Atypical_DUSP_subfamA"/>
</dbReference>
<dbReference type="GO" id="GO:0008138">
    <property type="term" value="F:protein tyrosine/serine/threonine phosphatase activity"/>
    <property type="evidence" value="ECO:0007669"/>
    <property type="project" value="UniProtKB-UniRule"/>
</dbReference>
<evidence type="ECO:0000256" key="4">
    <source>
        <dbReference type="ARBA" id="ARBA00047761"/>
    </source>
</evidence>
<evidence type="ECO:0000313" key="10">
    <source>
        <dbReference type="EMBL" id="KAK0165859.1"/>
    </source>
</evidence>
<protein>
    <recommendedName>
        <fullName evidence="7">Dual specificity protein phosphatase</fullName>
        <ecNumber evidence="7">3.1.3.16</ecNumber>
        <ecNumber evidence="7">3.1.3.48</ecNumber>
    </recommendedName>
</protein>
<dbReference type="PANTHER" id="PTHR45682">
    <property type="entry name" value="AGAP008228-PA"/>
    <property type="match status" value="1"/>
</dbReference>
<dbReference type="PROSITE" id="PS50056">
    <property type="entry name" value="TYR_PHOSPHATASE_2"/>
    <property type="match status" value="1"/>
</dbReference>
<dbReference type="EC" id="3.1.3.16" evidence="7"/>
<comment type="catalytic activity">
    <reaction evidence="4 7">
        <text>O-phospho-L-seryl-[protein] + H2O = L-seryl-[protein] + phosphate</text>
        <dbReference type="Rhea" id="RHEA:20629"/>
        <dbReference type="Rhea" id="RHEA-COMP:9863"/>
        <dbReference type="Rhea" id="RHEA-COMP:11604"/>
        <dbReference type="ChEBI" id="CHEBI:15377"/>
        <dbReference type="ChEBI" id="CHEBI:29999"/>
        <dbReference type="ChEBI" id="CHEBI:43474"/>
        <dbReference type="ChEBI" id="CHEBI:83421"/>
        <dbReference type="EC" id="3.1.3.16"/>
    </reaction>
</comment>
<evidence type="ECO:0000256" key="1">
    <source>
        <dbReference type="ARBA" id="ARBA00008601"/>
    </source>
</evidence>
<evidence type="ECO:0000256" key="2">
    <source>
        <dbReference type="ARBA" id="ARBA00022801"/>
    </source>
</evidence>
<dbReference type="InterPro" id="IPR020422">
    <property type="entry name" value="TYR_PHOSPHATASE_DUAL_dom"/>
</dbReference>
<dbReference type="PANTHER" id="PTHR45682:SF5">
    <property type="entry name" value="DUAL SPECIFICITY PROTEIN PHOSPHATASE"/>
    <property type="match status" value="1"/>
</dbReference>
<reference evidence="10" key="1">
    <citation type="journal article" date="2023" name="bioRxiv">
        <title>Scaffold-level genome assemblies of two parasitoid biocontrol wasps reveal the parthenogenesis mechanism and an associated novel virus.</title>
        <authorList>
            <person name="Inwood S."/>
            <person name="Skelly J."/>
            <person name="Guhlin J."/>
            <person name="Harrop T."/>
            <person name="Goldson S."/>
            <person name="Dearden P."/>
        </authorList>
    </citation>
    <scope>NUCLEOTIDE SEQUENCE</scope>
    <source>
        <strain evidence="10">Irish</strain>
        <tissue evidence="10">Whole body</tissue>
    </source>
</reference>
<accession>A0AA39FAK6</accession>
<feature type="domain" description="Tyrosine-protein phosphatase" evidence="8">
    <location>
        <begin position="60"/>
        <end position="210"/>
    </location>
</feature>
<feature type="active site" description="Phosphocysteine intermediate" evidence="6">
    <location>
        <position position="155"/>
    </location>
</feature>
<dbReference type="CDD" id="cd14515">
    <property type="entry name" value="DUSP3-like"/>
    <property type="match status" value="1"/>
</dbReference>
<keyword evidence="11" id="KW-1185">Reference proteome</keyword>
<dbReference type="EMBL" id="JAQQBS010001422">
    <property type="protein sequence ID" value="KAK0165859.1"/>
    <property type="molecule type" value="Genomic_DNA"/>
</dbReference>
<evidence type="ECO:0000259" key="8">
    <source>
        <dbReference type="PROSITE" id="PS50054"/>
    </source>
</evidence>
<dbReference type="GO" id="GO:0043409">
    <property type="term" value="P:negative regulation of MAPK cascade"/>
    <property type="evidence" value="ECO:0007669"/>
    <property type="project" value="TreeGrafter"/>
</dbReference>
<dbReference type="InterPro" id="IPR000340">
    <property type="entry name" value="Dual-sp_phosphatase_cat-dom"/>
</dbReference>
<evidence type="ECO:0000256" key="6">
    <source>
        <dbReference type="PIRSR" id="PIRSR620405-1"/>
    </source>
</evidence>
<proteinExistence type="inferred from homology"/>
<dbReference type="GO" id="GO:0004725">
    <property type="term" value="F:protein tyrosine phosphatase activity"/>
    <property type="evidence" value="ECO:0007669"/>
    <property type="project" value="UniProtKB-EC"/>
</dbReference>
<dbReference type="PROSITE" id="PS50054">
    <property type="entry name" value="TYR_PHOSPHATASE_DUAL"/>
    <property type="match status" value="1"/>
</dbReference>
<dbReference type="SMART" id="SM00195">
    <property type="entry name" value="DSPc"/>
    <property type="match status" value="1"/>
</dbReference>